<comment type="similarity">
    <text evidence="2">Belongs to the pinin family.</text>
</comment>
<feature type="compositionally biased region" description="Basic and acidic residues" evidence="8">
    <location>
        <begin position="107"/>
        <end position="132"/>
    </location>
</feature>
<feature type="compositionally biased region" description="Basic and acidic residues" evidence="8">
    <location>
        <begin position="66"/>
        <end position="83"/>
    </location>
</feature>
<feature type="domain" description="Pinin/SDK/MemA protein" evidence="9">
    <location>
        <begin position="80"/>
        <end position="195"/>
    </location>
</feature>
<evidence type="ECO:0000259" key="9">
    <source>
        <dbReference type="Pfam" id="PF04696"/>
    </source>
</evidence>
<dbReference type="EMBL" id="JAPUFD010000008">
    <property type="protein sequence ID" value="MDI1488941.1"/>
    <property type="molecule type" value="Genomic_DNA"/>
</dbReference>
<evidence type="ECO:0000313" key="10">
    <source>
        <dbReference type="EMBL" id="MDI1488941.1"/>
    </source>
</evidence>
<feature type="region of interest" description="Disordered" evidence="8">
    <location>
        <begin position="1"/>
        <end position="132"/>
    </location>
</feature>
<dbReference type="Pfam" id="PF04696">
    <property type="entry name" value="Pinin_SDK_memA"/>
    <property type="match status" value="1"/>
</dbReference>
<dbReference type="InterPro" id="IPR039853">
    <property type="entry name" value="Pinin"/>
</dbReference>
<dbReference type="PANTHER" id="PTHR12707">
    <property type="entry name" value="PINN"/>
    <property type="match status" value="1"/>
</dbReference>
<keyword evidence="4" id="KW-0805">Transcription regulation</keyword>
<evidence type="ECO:0000256" key="5">
    <source>
        <dbReference type="ARBA" id="ARBA00023163"/>
    </source>
</evidence>
<dbReference type="PANTHER" id="PTHR12707:SF0">
    <property type="entry name" value="PININ"/>
    <property type="match status" value="1"/>
</dbReference>
<evidence type="ECO:0000256" key="6">
    <source>
        <dbReference type="ARBA" id="ARBA00023187"/>
    </source>
</evidence>
<evidence type="ECO:0000313" key="11">
    <source>
        <dbReference type="Proteomes" id="UP001161017"/>
    </source>
</evidence>
<comment type="subcellular location">
    <subcellularLocation>
        <location evidence="1">Nucleus</location>
    </subcellularLocation>
</comment>
<gene>
    <name evidence="10" type="ORF">OHK93_008218</name>
</gene>
<evidence type="ECO:0000256" key="1">
    <source>
        <dbReference type="ARBA" id="ARBA00004123"/>
    </source>
</evidence>
<evidence type="ECO:0000256" key="3">
    <source>
        <dbReference type="ARBA" id="ARBA00022664"/>
    </source>
</evidence>
<evidence type="ECO:0000256" key="7">
    <source>
        <dbReference type="ARBA" id="ARBA00023242"/>
    </source>
</evidence>
<keyword evidence="6" id="KW-0508">mRNA splicing</keyword>
<dbReference type="Proteomes" id="UP001161017">
    <property type="component" value="Unassembled WGS sequence"/>
</dbReference>
<dbReference type="GO" id="GO:0006397">
    <property type="term" value="P:mRNA processing"/>
    <property type="evidence" value="ECO:0007669"/>
    <property type="project" value="UniProtKB-KW"/>
</dbReference>
<keyword evidence="11" id="KW-1185">Reference proteome</keyword>
<protein>
    <recommendedName>
        <fullName evidence="9">Pinin/SDK/MemA protein domain-containing protein</fullName>
    </recommendedName>
</protein>
<name>A0AA43TRQ1_9LECA</name>
<keyword evidence="5" id="KW-0804">Transcription</keyword>
<comment type="caution">
    <text evidence="10">The sequence shown here is derived from an EMBL/GenBank/DDBJ whole genome shotgun (WGS) entry which is preliminary data.</text>
</comment>
<evidence type="ECO:0000256" key="2">
    <source>
        <dbReference type="ARBA" id="ARBA00010386"/>
    </source>
</evidence>
<dbReference type="InterPro" id="IPR006786">
    <property type="entry name" value="Pinin_SDK_MemA"/>
</dbReference>
<evidence type="ECO:0000256" key="4">
    <source>
        <dbReference type="ARBA" id="ARBA00023015"/>
    </source>
</evidence>
<dbReference type="GO" id="GO:0071013">
    <property type="term" value="C:catalytic step 2 spliceosome"/>
    <property type="evidence" value="ECO:0007669"/>
    <property type="project" value="TreeGrafter"/>
</dbReference>
<accession>A0AA43TRQ1</accession>
<feature type="region of interest" description="Disordered" evidence="8">
    <location>
        <begin position="199"/>
        <end position="295"/>
    </location>
</feature>
<feature type="compositionally biased region" description="Low complexity" evidence="8">
    <location>
        <begin position="90"/>
        <end position="104"/>
    </location>
</feature>
<keyword evidence="7" id="KW-0539">Nucleus</keyword>
<keyword evidence="3" id="KW-0507">mRNA processing</keyword>
<dbReference type="AlphaFoldDB" id="A0AA43TRQ1"/>
<sequence>MTQAPVAVASAVILPDADEEPEPIIANPLKRRQSSISSSKTKRPRLSQDENTDTGPAAKDGSPPQRSDRLSERRKTEQLEERKRGQRLFGALLGTLSQSSSSTAQKRRADIEKKQQDKLRLQAEEEDEKKKEQLEILTRERQREQKIYDRQSMRIRHSNMLAQAHFLHTKAEPRLYYKPWQLLPGDDDRIRRQIQETKETIAQENGGQDPDIRREPLQQSNDADPAEMKIDKDDREEEDGKKDSETDPGEPRAYGNPTNEDAVLPDAAPETTAGAKDTGDDGGEVVEGEEDTVIY</sequence>
<organism evidence="10 11">
    <name type="scientific">Ramalina farinacea</name>
    <dbReference type="NCBI Taxonomy" id="258253"/>
    <lineage>
        <taxon>Eukaryota</taxon>
        <taxon>Fungi</taxon>
        <taxon>Dikarya</taxon>
        <taxon>Ascomycota</taxon>
        <taxon>Pezizomycotina</taxon>
        <taxon>Lecanoromycetes</taxon>
        <taxon>OSLEUM clade</taxon>
        <taxon>Lecanoromycetidae</taxon>
        <taxon>Lecanorales</taxon>
        <taxon>Lecanorineae</taxon>
        <taxon>Ramalinaceae</taxon>
        <taxon>Ramalina</taxon>
    </lineage>
</organism>
<evidence type="ECO:0000256" key="8">
    <source>
        <dbReference type="SAM" id="MobiDB-lite"/>
    </source>
</evidence>
<proteinExistence type="inferred from homology"/>
<feature type="compositionally biased region" description="Basic and acidic residues" evidence="8">
    <location>
        <begin position="226"/>
        <end position="245"/>
    </location>
</feature>
<dbReference type="GO" id="GO:0008380">
    <property type="term" value="P:RNA splicing"/>
    <property type="evidence" value="ECO:0007669"/>
    <property type="project" value="UniProtKB-KW"/>
</dbReference>
<reference evidence="10" key="1">
    <citation type="journal article" date="2023" name="Genome Biol. Evol.">
        <title>First Whole Genome Sequence and Flow Cytometry Genome Size Data for the Lichen-Forming Fungus Ramalina farinacea (Ascomycota).</title>
        <authorList>
            <person name="Llewellyn T."/>
            <person name="Mian S."/>
            <person name="Hill R."/>
            <person name="Leitch I.J."/>
            <person name="Gaya E."/>
        </authorList>
    </citation>
    <scope>NUCLEOTIDE SEQUENCE</scope>
    <source>
        <strain evidence="10">LIQ254RAFAR</strain>
    </source>
</reference>
<feature type="compositionally biased region" description="Acidic residues" evidence="8">
    <location>
        <begin position="280"/>
        <end position="295"/>
    </location>
</feature>